<dbReference type="KEGG" id="vg:77945852"/>
<dbReference type="Proteomes" id="UP000663288">
    <property type="component" value="Segment"/>
</dbReference>
<proteinExistence type="predicted"/>
<sequence>MSSLSVGELRGLAANNAVVVPSGQLLNIEGNLKVPTWTTATRPANITGAFGYNTENAVLELYNGTEWIEAGGSSAPDGSSADKAAPSAADIKLVNPAATDGTYWIDVPTVGPKQTYCVMNNNYDGGGWMMAMKATRGSTFEYDSGYWTNTQTLNTNGTNRGDGDAKFDVFNYFQAKDIFAFWPDIGQGGSIGNLGNWTWLENNFYGGTRISLYDLFRTVDRYFIRDALSFNGWGGPWSTQNDVRFYGFNYRSNGTDTRSRWGFGWNENGGGLYPNGNMGSDDVGGGIGMKYRGGSRYSAGDAIGCCQNRSGMNRNARVEVYVR</sequence>
<dbReference type="RefSeq" id="YP_010669669.1">
    <property type="nucleotide sequence ID" value="NC_070961.1"/>
</dbReference>
<protein>
    <recommendedName>
        <fullName evidence="3">Fibrinogen C-terminal domain-containing protein</fullName>
    </recommendedName>
</protein>
<keyword evidence="2" id="KW-1185">Reference proteome</keyword>
<evidence type="ECO:0008006" key="3">
    <source>
        <dbReference type="Google" id="ProtNLM"/>
    </source>
</evidence>
<accession>A0A873WDP4</accession>
<reference evidence="1" key="1">
    <citation type="submission" date="2020-10" db="EMBL/GenBank/DDBJ databases">
        <title>The Isolation and Genome Sequence of a Novel Cyanophage S-H9-1 from the Yellow Sea, China.</title>
        <authorList>
            <person name="Jiang T."/>
        </authorList>
    </citation>
    <scope>NUCLEOTIDE SEQUENCE</scope>
</reference>
<evidence type="ECO:0000313" key="2">
    <source>
        <dbReference type="Proteomes" id="UP000663288"/>
    </source>
</evidence>
<dbReference type="Gene3D" id="2.60.120.1000">
    <property type="match status" value="1"/>
</dbReference>
<evidence type="ECO:0000313" key="1">
    <source>
        <dbReference type="EMBL" id="QPB08253.1"/>
    </source>
</evidence>
<dbReference type="NCBIfam" id="NF040941">
    <property type="entry name" value="GGGWT_bact"/>
    <property type="match status" value="1"/>
</dbReference>
<name>A0A873WDP4_9CAUD</name>
<dbReference type="GeneID" id="77945852"/>
<dbReference type="EMBL" id="MW117966">
    <property type="protein sequence ID" value="QPB08253.1"/>
    <property type="molecule type" value="Genomic_DNA"/>
</dbReference>
<organism evidence="1 2">
    <name type="scientific">Synechococcus phage S-H9-1</name>
    <dbReference type="NCBI Taxonomy" id="2783674"/>
    <lineage>
        <taxon>Viruses</taxon>
        <taxon>Duplodnaviria</taxon>
        <taxon>Heunggongvirae</taxon>
        <taxon>Uroviricota</taxon>
        <taxon>Caudoviricetes</taxon>
        <taxon>Pantevenvirales</taxon>
        <taxon>Kyanoviridae</taxon>
        <taxon>Scyllavirus</taxon>
        <taxon>Scyllavirus aitchnine</taxon>
    </lineage>
</organism>